<dbReference type="AlphaFoldDB" id="A0A5B7K353"/>
<organism evidence="1 2">
    <name type="scientific">Portunus trituberculatus</name>
    <name type="common">Swimming crab</name>
    <name type="synonym">Neptunus trituberculatus</name>
    <dbReference type="NCBI Taxonomy" id="210409"/>
    <lineage>
        <taxon>Eukaryota</taxon>
        <taxon>Metazoa</taxon>
        <taxon>Ecdysozoa</taxon>
        <taxon>Arthropoda</taxon>
        <taxon>Crustacea</taxon>
        <taxon>Multicrustacea</taxon>
        <taxon>Malacostraca</taxon>
        <taxon>Eumalacostraca</taxon>
        <taxon>Eucarida</taxon>
        <taxon>Decapoda</taxon>
        <taxon>Pleocyemata</taxon>
        <taxon>Brachyura</taxon>
        <taxon>Eubrachyura</taxon>
        <taxon>Portunoidea</taxon>
        <taxon>Portunidae</taxon>
        <taxon>Portuninae</taxon>
        <taxon>Portunus</taxon>
    </lineage>
</organism>
<gene>
    <name evidence="1" type="ORF">E2C01_094396</name>
</gene>
<sequence>MNGGEDGERKGGRVAVGAGEQGGALFGMTQHKDCSLFVGCQGNHLRRVHTSSFTRLSGRNDKVLGKK</sequence>
<dbReference type="EMBL" id="VSRR010116578">
    <property type="protein sequence ID" value="MPC99004.1"/>
    <property type="molecule type" value="Genomic_DNA"/>
</dbReference>
<protein>
    <submittedName>
        <fullName evidence="1">Uncharacterized protein</fullName>
    </submittedName>
</protein>
<keyword evidence="2" id="KW-1185">Reference proteome</keyword>
<reference evidence="1 2" key="1">
    <citation type="submission" date="2019-05" db="EMBL/GenBank/DDBJ databases">
        <title>Another draft genome of Portunus trituberculatus and its Hox gene families provides insights of decapod evolution.</title>
        <authorList>
            <person name="Jeong J.-H."/>
            <person name="Song I."/>
            <person name="Kim S."/>
            <person name="Choi T."/>
            <person name="Kim D."/>
            <person name="Ryu S."/>
            <person name="Kim W."/>
        </authorList>
    </citation>
    <scope>NUCLEOTIDE SEQUENCE [LARGE SCALE GENOMIC DNA]</scope>
    <source>
        <tissue evidence="1">Muscle</tissue>
    </source>
</reference>
<comment type="caution">
    <text evidence="1">The sequence shown here is derived from an EMBL/GenBank/DDBJ whole genome shotgun (WGS) entry which is preliminary data.</text>
</comment>
<dbReference type="Proteomes" id="UP000324222">
    <property type="component" value="Unassembled WGS sequence"/>
</dbReference>
<proteinExistence type="predicted"/>
<accession>A0A5B7K353</accession>
<name>A0A5B7K353_PORTR</name>
<evidence type="ECO:0000313" key="1">
    <source>
        <dbReference type="EMBL" id="MPC99004.1"/>
    </source>
</evidence>
<evidence type="ECO:0000313" key="2">
    <source>
        <dbReference type="Proteomes" id="UP000324222"/>
    </source>
</evidence>